<evidence type="ECO:0000313" key="2">
    <source>
        <dbReference type="EMBL" id="CAD0089881.1"/>
    </source>
</evidence>
<keyword evidence="3" id="KW-1185">Reference proteome</keyword>
<dbReference type="EMBL" id="CAIJEN010000008">
    <property type="protein sequence ID" value="CAD0089881.1"/>
    <property type="molecule type" value="Genomic_DNA"/>
</dbReference>
<dbReference type="InterPro" id="IPR051488">
    <property type="entry name" value="WD_repeat_striatin"/>
</dbReference>
<evidence type="ECO:0000256" key="1">
    <source>
        <dbReference type="PROSITE-ProRule" id="PRU00221"/>
    </source>
</evidence>
<reference evidence="2" key="1">
    <citation type="submission" date="2020-06" db="EMBL/GenBank/DDBJ databases">
        <authorList>
            <person name="Onetto C."/>
        </authorList>
    </citation>
    <scope>NUCLEOTIDE SEQUENCE</scope>
</reference>
<protein>
    <recommendedName>
        <fullName evidence="4">WD40 repeat-like protein</fullName>
    </recommendedName>
</protein>
<dbReference type="PROSITE" id="PS50294">
    <property type="entry name" value="WD_REPEATS_REGION"/>
    <property type="match status" value="1"/>
</dbReference>
<comment type="caution">
    <text evidence="2">The sequence shown here is derived from an EMBL/GenBank/DDBJ whole genome shotgun (WGS) entry which is preliminary data.</text>
</comment>
<dbReference type="PANTHER" id="PTHR15653:SF0">
    <property type="entry name" value="CONNECTOR OF KINASE TO AP-1, ISOFORM E"/>
    <property type="match status" value="1"/>
</dbReference>
<name>A0A9N8JL75_9PEZI</name>
<dbReference type="PROSITE" id="PS50082">
    <property type="entry name" value="WD_REPEATS_2"/>
    <property type="match status" value="1"/>
</dbReference>
<keyword evidence="1" id="KW-0853">WD repeat</keyword>
<evidence type="ECO:0008006" key="4">
    <source>
        <dbReference type="Google" id="ProtNLM"/>
    </source>
</evidence>
<dbReference type="Gene3D" id="2.130.10.10">
    <property type="entry name" value="YVTN repeat-like/Quinoprotein amine dehydrogenase"/>
    <property type="match status" value="1"/>
</dbReference>
<sequence>MLAHPSAISSLSLSKDGREAVSAGHDASIRFWSLEKRQCTQDITSHRPMRGEGVCSVVWSQDGRYVVSAGGDGVVKVFAR</sequence>
<proteinExistence type="predicted"/>
<gene>
    <name evidence="2" type="ORF">AWRI4619_LOCUS5952</name>
</gene>
<dbReference type="Proteomes" id="UP000716446">
    <property type="component" value="Unassembled WGS sequence"/>
</dbReference>
<accession>A0A9N8JL75</accession>
<feature type="repeat" description="WD" evidence="1">
    <location>
        <begin position="1"/>
        <end position="42"/>
    </location>
</feature>
<dbReference type="InterPro" id="IPR001680">
    <property type="entry name" value="WD40_rpt"/>
</dbReference>
<dbReference type="SMART" id="SM00320">
    <property type="entry name" value="WD40"/>
    <property type="match status" value="2"/>
</dbReference>
<dbReference type="PANTHER" id="PTHR15653">
    <property type="entry name" value="STRIATIN"/>
    <property type="match status" value="1"/>
</dbReference>
<dbReference type="AlphaFoldDB" id="A0A9N8JL75"/>
<dbReference type="Pfam" id="PF00400">
    <property type="entry name" value="WD40"/>
    <property type="match status" value="2"/>
</dbReference>
<dbReference type="SUPFAM" id="SSF50978">
    <property type="entry name" value="WD40 repeat-like"/>
    <property type="match status" value="1"/>
</dbReference>
<organism evidence="2 3">
    <name type="scientific">Aureobasidium vineae</name>
    <dbReference type="NCBI Taxonomy" id="2773715"/>
    <lineage>
        <taxon>Eukaryota</taxon>
        <taxon>Fungi</taxon>
        <taxon>Dikarya</taxon>
        <taxon>Ascomycota</taxon>
        <taxon>Pezizomycotina</taxon>
        <taxon>Dothideomycetes</taxon>
        <taxon>Dothideomycetidae</taxon>
        <taxon>Dothideales</taxon>
        <taxon>Saccotheciaceae</taxon>
        <taxon>Aureobasidium</taxon>
    </lineage>
</organism>
<dbReference type="InterPro" id="IPR036322">
    <property type="entry name" value="WD40_repeat_dom_sf"/>
</dbReference>
<dbReference type="InterPro" id="IPR015943">
    <property type="entry name" value="WD40/YVTN_repeat-like_dom_sf"/>
</dbReference>
<evidence type="ECO:0000313" key="3">
    <source>
        <dbReference type="Proteomes" id="UP000716446"/>
    </source>
</evidence>